<feature type="region of interest" description="Disordered" evidence="2">
    <location>
        <begin position="911"/>
        <end position="940"/>
    </location>
</feature>
<feature type="region of interest" description="Disordered" evidence="2">
    <location>
        <begin position="722"/>
        <end position="793"/>
    </location>
</feature>
<evidence type="ECO:0000256" key="1">
    <source>
        <dbReference type="SAM" id="Coils"/>
    </source>
</evidence>
<dbReference type="EMBL" id="JAXCGZ010004090">
    <property type="protein sequence ID" value="KAK7082298.1"/>
    <property type="molecule type" value="Genomic_DNA"/>
</dbReference>
<keyword evidence="1" id="KW-0175">Coiled coil</keyword>
<comment type="caution">
    <text evidence="3">The sequence shown here is derived from an EMBL/GenBank/DDBJ whole genome shotgun (WGS) entry which is preliminary data.</text>
</comment>
<proteinExistence type="predicted"/>
<organism evidence="3 4">
    <name type="scientific">Halocaridina rubra</name>
    <name type="common">Hawaiian red shrimp</name>
    <dbReference type="NCBI Taxonomy" id="373956"/>
    <lineage>
        <taxon>Eukaryota</taxon>
        <taxon>Metazoa</taxon>
        <taxon>Ecdysozoa</taxon>
        <taxon>Arthropoda</taxon>
        <taxon>Crustacea</taxon>
        <taxon>Multicrustacea</taxon>
        <taxon>Malacostraca</taxon>
        <taxon>Eumalacostraca</taxon>
        <taxon>Eucarida</taxon>
        <taxon>Decapoda</taxon>
        <taxon>Pleocyemata</taxon>
        <taxon>Caridea</taxon>
        <taxon>Atyoidea</taxon>
        <taxon>Atyidae</taxon>
        <taxon>Halocaridina</taxon>
    </lineage>
</organism>
<dbReference type="Proteomes" id="UP001381693">
    <property type="component" value="Unassembled WGS sequence"/>
</dbReference>
<feature type="coiled-coil region" evidence="1">
    <location>
        <begin position="367"/>
        <end position="394"/>
    </location>
</feature>
<reference evidence="3 4" key="1">
    <citation type="submission" date="2023-11" db="EMBL/GenBank/DDBJ databases">
        <title>Halocaridina rubra genome assembly.</title>
        <authorList>
            <person name="Smith C."/>
        </authorList>
    </citation>
    <scope>NUCLEOTIDE SEQUENCE [LARGE SCALE GENOMIC DNA]</scope>
    <source>
        <strain evidence="3">EP-1</strain>
        <tissue evidence="3">Whole</tissue>
    </source>
</reference>
<evidence type="ECO:0000256" key="2">
    <source>
        <dbReference type="SAM" id="MobiDB-lite"/>
    </source>
</evidence>
<dbReference type="AlphaFoldDB" id="A0AAN9ABQ7"/>
<feature type="coiled-coil region" evidence="1">
    <location>
        <begin position="430"/>
        <end position="636"/>
    </location>
</feature>
<protein>
    <submittedName>
        <fullName evidence="3">Uncharacterized protein</fullName>
    </submittedName>
</protein>
<feature type="coiled-coil region" evidence="1">
    <location>
        <begin position="245"/>
        <end position="325"/>
    </location>
</feature>
<sequence length="940" mass="106949">MDIRTKLLAVKDILFKDKMLFNLSNVIMMVTDLSDGNVDLLNNRLLYIVSFMVSFGENVEAGFIINRMKEVMVKVNNGSINVLKSTSITNSSLSLAMIFLGRFRRLNYFVQSLVFGKGEVKEFSEDVIKMCKSLLDNDINIKNGTVKFIERANRLGEYLDIHDMEGVEESVSVNIDQVPDDSSFNSMNDFENQFKLQYVNNNTFVNIQYAGLPESAIESGQKTITGPTAPPLCIDPNKEALVNEKKSLSNDLATCRATVNKLEQQLKTTTVENKNLQKLLNECTEDNTRFKRGMEENLRLRGALEEKHMLRLKQVKEDCQKAINEYIAKLESSSYIIEQKGQMIDSLKLQIKYNNSSDVDNDPEGSARSILAAYNQLREEFQKHQDKYITVQGELDQVSSIYRDLESSHATLKTDHDLQKSTLAEKIQMITEQNATNMALQNRLRACEDNLEASIAQMAALRDKYDELIQQYESEKQKQQGEHTTLTSKCSVMETSLSVLETRLKSEKENVNRLMRQVEECQALNAQLVNKEELANIEITKLKKERQDLIEESKILKRSGEGLQVELDQERKEKEELTHTLKSVREKNAIDMDELNKDKVYINDMDTILEMRSKENSQLKNELHGIKNNYDALKASSEIEKDRLMKNMENSHDIHLAERNTKDEMIETLKLALSETESTIVHLRKRLQDVKGDDDDDDDEEECEPFTELDYTKYNKEYYKLQPLDSPSSYDDIKTSSSTTTTTPDATENLNLDLTTSSSTATENLPERSVRPKTSSSSSPFTQNEEVSSSSDIPAAAVTPNLVDGEKYSKDDLVVGRRLFKKPIRAVSAVSNILLNKRKKDKMLRENILQENSVDSPEQVLQLLNRAVDNRAVDKNASVVRNEDLSLLNDDDNDNDNDDYLEDADRVDIVGKKRSRSLSPPSQSSSHSRTDVSSRLIISS</sequence>
<gene>
    <name evidence="3" type="ORF">SK128_024130</name>
</gene>
<feature type="compositionally biased region" description="Polar residues" evidence="2">
    <location>
        <begin position="780"/>
        <end position="792"/>
    </location>
</feature>
<evidence type="ECO:0000313" key="4">
    <source>
        <dbReference type="Proteomes" id="UP001381693"/>
    </source>
</evidence>
<feature type="compositionally biased region" description="Low complexity" evidence="2">
    <location>
        <begin position="917"/>
        <end position="934"/>
    </location>
</feature>
<accession>A0AAN9ABQ7</accession>
<feature type="compositionally biased region" description="Polar residues" evidence="2">
    <location>
        <begin position="744"/>
        <end position="763"/>
    </location>
</feature>
<evidence type="ECO:0000313" key="3">
    <source>
        <dbReference type="EMBL" id="KAK7082298.1"/>
    </source>
</evidence>
<keyword evidence="4" id="KW-1185">Reference proteome</keyword>
<name>A0AAN9ABQ7_HALRR</name>